<reference evidence="3 4" key="1">
    <citation type="submission" date="2018-03" db="EMBL/GenBank/DDBJ databases">
        <authorList>
            <person name="Batty M. E."/>
            <person name="Batty M E."/>
        </authorList>
    </citation>
    <scope>NUCLEOTIDE SEQUENCE [LARGE SCALE GENOMIC DNA]</scope>
</reference>
<organism evidence="2 4">
    <name type="scientific">Orientia tsutsugamushi</name>
    <name type="common">Rickettsia tsutsugamushi</name>
    <dbReference type="NCBI Taxonomy" id="784"/>
    <lineage>
        <taxon>Bacteria</taxon>
        <taxon>Pseudomonadati</taxon>
        <taxon>Pseudomonadota</taxon>
        <taxon>Alphaproteobacteria</taxon>
        <taxon>Rickettsiales</taxon>
        <taxon>Rickettsiaceae</taxon>
        <taxon>Rickettsieae</taxon>
        <taxon>Orientia</taxon>
    </lineage>
</organism>
<proteinExistence type="predicted"/>
<name>A0A2U3RJ25_ORITS</name>
<protein>
    <submittedName>
        <fullName evidence="2">Uncharacterized protein</fullName>
    </submittedName>
</protein>
<evidence type="ECO:0000313" key="1">
    <source>
        <dbReference type="EMBL" id="SPR05959.1"/>
    </source>
</evidence>
<evidence type="ECO:0000313" key="3">
    <source>
        <dbReference type="Proteomes" id="UP000244943"/>
    </source>
</evidence>
<dbReference type="Proteomes" id="UP000244992">
    <property type="component" value="Chromosome I"/>
</dbReference>
<evidence type="ECO:0000313" key="2">
    <source>
        <dbReference type="EMBL" id="SPR13239.1"/>
    </source>
</evidence>
<accession>A0A2U3RJ25</accession>
<dbReference type="EMBL" id="LS398552">
    <property type="protein sequence ID" value="SPR05959.1"/>
    <property type="molecule type" value="Genomic_DNA"/>
</dbReference>
<dbReference type="AlphaFoldDB" id="A0A2U3RJ25"/>
<evidence type="ECO:0000313" key="4">
    <source>
        <dbReference type="Proteomes" id="UP000244992"/>
    </source>
</evidence>
<sequence length="36" mass="4365">MKVRVIDNACRDFKNIDYTEVSANKIGYRWQIFLEK</sequence>
<gene>
    <name evidence="2" type="ORF">KATO_02250</name>
    <name evidence="1" type="ORF">UT76HP_00808</name>
</gene>
<dbReference type="EMBL" id="LS398550">
    <property type="protein sequence ID" value="SPR13239.1"/>
    <property type="molecule type" value="Genomic_DNA"/>
</dbReference>
<dbReference type="Proteomes" id="UP000244943">
    <property type="component" value="Chromosome I"/>
</dbReference>
<reference evidence="2" key="2">
    <citation type="submission" date="2018-03" db="EMBL/GenBank/DDBJ databases">
        <authorList>
            <person name="Keele B.F."/>
        </authorList>
    </citation>
    <scope>NUCLEOTIDE SEQUENCE [LARGE SCALE GENOMIC DNA]</scope>
    <source>
        <strain evidence="2">Kato</strain>
        <strain evidence="1">UT76</strain>
    </source>
</reference>